<feature type="transmembrane region" description="Helical" evidence="2">
    <location>
        <begin position="195"/>
        <end position="216"/>
    </location>
</feature>
<sequence length="395" mass="41705">MGDAWADNHWRVNITQPSEGDILASGDNSLGVKWTRLEDKNDGESCLLTGIREEFEDKADLNDPLAVMKYKSGASCLSHEQRILWSPNYGGTTTGAQYHVIKLYHNGLLAGVSDVFEIVWEDLTTAGKTTKYPAPTPISSSGSATIALTTTTPPSSADETEIAEASTQTPETETAGEEGEYVTAASSNDGNKDGIIAGSVLGAVLVAVLLALVWFYRRKAKMALEAQKRDQEPESGNLMHKGPTFTRNAGDETAQGTPEFPLALFGKVGNTEPSQAILTGMELAGGGENKRDDGTTQFLAELPGLLDQNKGLVGTELASGNQNHRDDGTPEFPAELPETVPATSGGGGGDLCMHSTPATVSCAPTLASETEGSRLVQWVPMGTHGLPTDFIGLPI</sequence>
<dbReference type="EMBL" id="JAKWBI020000232">
    <property type="protein sequence ID" value="KAJ2898408.1"/>
    <property type="molecule type" value="Genomic_DNA"/>
</dbReference>
<proteinExistence type="predicted"/>
<feature type="compositionally biased region" description="Polar residues" evidence="1">
    <location>
        <begin position="143"/>
        <end position="157"/>
    </location>
</feature>
<dbReference type="AlphaFoldDB" id="A0AAD5RTJ6"/>
<keyword evidence="4" id="KW-1185">Reference proteome</keyword>
<name>A0AAD5RTJ6_9PEZI</name>
<keyword evidence="2" id="KW-0472">Membrane</keyword>
<comment type="caution">
    <text evidence="3">The sequence shown here is derived from an EMBL/GenBank/DDBJ whole genome shotgun (WGS) entry which is preliminary data.</text>
</comment>
<accession>A0AAD5RTJ6</accession>
<evidence type="ECO:0000256" key="2">
    <source>
        <dbReference type="SAM" id="Phobius"/>
    </source>
</evidence>
<reference evidence="3" key="1">
    <citation type="submission" date="2022-07" db="EMBL/GenBank/DDBJ databases">
        <title>Draft genome sequence of Zalerion maritima ATCC 34329, a (micro)plastics degrading marine fungus.</title>
        <authorList>
            <person name="Paco A."/>
            <person name="Goncalves M.F.M."/>
            <person name="Rocha-Santos T.A.P."/>
            <person name="Alves A."/>
        </authorList>
    </citation>
    <scope>NUCLEOTIDE SEQUENCE</scope>
    <source>
        <strain evidence="3">ATCC 34329</strain>
    </source>
</reference>
<keyword evidence="2" id="KW-1133">Transmembrane helix</keyword>
<feature type="region of interest" description="Disordered" evidence="1">
    <location>
        <begin position="143"/>
        <end position="178"/>
    </location>
</feature>
<dbReference type="Proteomes" id="UP001201980">
    <property type="component" value="Unassembled WGS sequence"/>
</dbReference>
<protein>
    <submittedName>
        <fullName evidence="3">Uncharacterized protein</fullName>
    </submittedName>
</protein>
<gene>
    <name evidence="3" type="ORF">MKZ38_003960</name>
</gene>
<evidence type="ECO:0000313" key="3">
    <source>
        <dbReference type="EMBL" id="KAJ2898408.1"/>
    </source>
</evidence>
<evidence type="ECO:0000313" key="4">
    <source>
        <dbReference type="Proteomes" id="UP001201980"/>
    </source>
</evidence>
<keyword evidence="2" id="KW-0812">Transmembrane</keyword>
<evidence type="ECO:0000256" key="1">
    <source>
        <dbReference type="SAM" id="MobiDB-lite"/>
    </source>
</evidence>
<organism evidence="3 4">
    <name type="scientific">Zalerion maritima</name>
    <dbReference type="NCBI Taxonomy" id="339359"/>
    <lineage>
        <taxon>Eukaryota</taxon>
        <taxon>Fungi</taxon>
        <taxon>Dikarya</taxon>
        <taxon>Ascomycota</taxon>
        <taxon>Pezizomycotina</taxon>
        <taxon>Sordariomycetes</taxon>
        <taxon>Lulworthiomycetidae</taxon>
        <taxon>Lulworthiales</taxon>
        <taxon>Lulworthiaceae</taxon>
        <taxon>Zalerion</taxon>
    </lineage>
</organism>